<organism evidence="1 2">
    <name type="scientific">Ixodes persulcatus</name>
    <name type="common">Taiga tick</name>
    <dbReference type="NCBI Taxonomy" id="34615"/>
    <lineage>
        <taxon>Eukaryota</taxon>
        <taxon>Metazoa</taxon>
        <taxon>Ecdysozoa</taxon>
        <taxon>Arthropoda</taxon>
        <taxon>Chelicerata</taxon>
        <taxon>Arachnida</taxon>
        <taxon>Acari</taxon>
        <taxon>Parasitiformes</taxon>
        <taxon>Ixodida</taxon>
        <taxon>Ixodoidea</taxon>
        <taxon>Ixodidae</taxon>
        <taxon>Ixodinae</taxon>
        <taxon>Ixodes</taxon>
    </lineage>
</organism>
<sequence length="859" mass="92457">MEQKRTERRERRDRRDSKVERWGETDPSWPRGAAFAILQELLRSSPFVAKLVENINQVVKTDGMVTSCSGQPSEPLPEDCPHVSKAIVSSQGINLPDSMIRDILNKTENDPVFERVLSQMCDRLDTTNDAPVTMVTPRSKCSATSRQHGGSGSPKTPSSQPPTTPQLLRSIMESPCSSPLAKPLPSSPSSRHHEQVVTSSPAAPSKTCADSPFKTPSKAPLRTPSKTPPKTSPKTSPNTSPNTSPTLPVRVLSTSVDAGGQTVTCISIPDLPEKETEGGKSLKTLADIVDSVLTPENKLALSQSERVPGTTPVATPPSPSCPPSPMVTPQQQAVFICQDGTRVLLRAEETVTAQLHHPNAQLVHPPGTVLLATGGQTMTPCKVVLSDIRAFSGFPGWSPRPQSRSLIGRLARCPYVKARAAPSTPAIGLNAPLRSFSPFFLSVPALAKGASSAPGPMPDDARLKLSTRQAFGKKMKRPWNKKPKVSAASVPLRSAPPDALDLPETSAEDIAAPCNSGSLSSFARADRVDTAYYSTAEQAQRSATQRKFDLGVTTGGQTRHAGTQFIVVDMKLRCGTLTLSKATDKEYGLAVKLLLVCATCEFKKKQFFSLRVADTAKITPLEVNMRAMKGIQSIGKGVTALADLCACMNLSHRGLHHKTFQGHLKTLVQTCEKSASASEAASSEVVKRLYADFLNPCPDGAESWCKFNRALANGKCPPAHQNPLPDCVRAALEPVFARLNDEDLLARCSEGKTQNASESLHSVIWTQTSKNANASLDSIKRAAAEAVAVYNQGRRAMNESVAASLGYAAGDCLVRRSMEKDNLQLRKANGVQQSSSNAKQRFFRQHKTRTAGDYSPEQL</sequence>
<gene>
    <name evidence="1" type="ORF">HPB47_021066</name>
</gene>
<keyword evidence="2" id="KW-1185">Reference proteome</keyword>
<name>A0AC60QFQ8_IXOPE</name>
<comment type="caution">
    <text evidence="1">The sequence shown here is derived from an EMBL/GenBank/DDBJ whole genome shotgun (WGS) entry which is preliminary data.</text>
</comment>
<proteinExistence type="predicted"/>
<protein>
    <submittedName>
        <fullName evidence="1">Uncharacterized protein</fullName>
    </submittedName>
</protein>
<dbReference type="EMBL" id="JABSTQ010009169">
    <property type="protein sequence ID" value="KAG0432186.1"/>
    <property type="molecule type" value="Genomic_DNA"/>
</dbReference>
<accession>A0AC60QFQ8</accession>
<reference evidence="1 2" key="1">
    <citation type="journal article" date="2020" name="Cell">
        <title>Large-Scale Comparative Analyses of Tick Genomes Elucidate Their Genetic Diversity and Vector Capacities.</title>
        <authorList>
            <consortium name="Tick Genome and Microbiome Consortium (TIGMIC)"/>
            <person name="Jia N."/>
            <person name="Wang J."/>
            <person name="Shi W."/>
            <person name="Du L."/>
            <person name="Sun Y."/>
            <person name="Zhan W."/>
            <person name="Jiang J.F."/>
            <person name="Wang Q."/>
            <person name="Zhang B."/>
            <person name="Ji P."/>
            <person name="Bell-Sakyi L."/>
            <person name="Cui X.M."/>
            <person name="Yuan T.T."/>
            <person name="Jiang B.G."/>
            <person name="Yang W.F."/>
            <person name="Lam T.T."/>
            <person name="Chang Q.C."/>
            <person name="Ding S.J."/>
            <person name="Wang X.J."/>
            <person name="Zhu J.G."/>
            <person name="Ruan X.D."/>
            <person name="Zhao L."/>
            <person name="Wei J.T."/>
            <person name="Ye R.Z."/>
            <person name="Que T.C."/>
            <person name="Du C.H."/>
            <person name="Zhou Y.H."/>
            <person name="Cheng J.X."/>
            <person name="Dai P.F."/>
            <person name="Guo W.B."/>
            <person name="Han X.H."/>
            <person name="Huang E.J."/>
            <person name="Li L.F."/>
            <person name="Wei W."/>
            <person name="Gao Y.C."/>
            <person name="Liu J.Z."/>
            <person name="Shao H.Z."/>
            <person name="Wang X."/>
            <person name="Wang C.C."/>
            <person name="Yang T.C."/>
            <person name="Huo Q.B."/>
            <person name="Li W."/>
            <person name="Chen H.Y."/>
            <person name="Chen S.E."/>
            <person name="Zhou L.G."/>
            <person name="Ni X.B."/>
            <person name="Tian J.H."/>
            <person name="Sheng Y."/>
            <person name="Liu T."/>
            <person name="Pan Y.S."/>
            <person name="Xia L.Y."/>
            <person name="Li J."/>
            <person name="Zhao F."/>
            <person name="Cao W.C."/>
        </authorList>
    </citation>
    <scope>NUCLEOTIDE SEQUENCE [LARGE SCALE GENOMIC DNA]</scope>
    <source>
        <strain evidence="1">Iper-2018</strain>
    </source>
</reference>
<evidence type="ECO:0000313" key="1">
    <source>
        <dbReference type="EMBL" id="KAG0432186.1"/>
    </source>
</evidence>
<dbReference type="Proteomes" id="UP000805193">
    <property type="component" value="Unassembled WGS sequence"/>
</dbReference>
<evidence type="ECO:0000313" key="2">
    <source>
        <dbReference type="Proteomes" id="UP000805193"/>
    </source>
</evidence>